<gene>
    <name evidence="2" type="ORF">BOLC3T18676H</name>
</gene>
<evidence type="ECO:0000256" key="1">
    <source>
        <dbReference type="SAM" id="MobiDB-lite"/>
    </source>
</evidence>
<feature type="region of interest" description="Disordered" evidence="1">
    <location>
        <begin position="1"/>
        <end position="46"/>
    </location>
</feature>
<accession>A0A3P6BGU0</accession>
<protein>
    <submittedName>
        <fullName evidence="2">Uncharacterized protein</fullName>
    </submittedName>
</protein>
<proteinExistence type="predicted"/>
<reference evidence="2" key="1">
    <citation type="submission" date="2018-11" db="EMBL/GenBank/DDBJ databases">
        <authorList>
            <consortium name="Genoscope - CEA"/>
            <person name="William W."/>
        </authorList>
    </citation>
    <scope>NUCLEOTIDE SEQUENCE</scope>
</reference>
<evidence type="ECO:0000313" key="2">
    <source>
        <dbReference type="EMBL" id="VDC95691.1"/>
    </source>
</evidence>
<organism evidence="2">
    <name type="scientific">Brassica oleracea</name>
    <name type="common">Wild cabbage</name>
    <dbReference type="NCBI Taxonomy" id="3712"/>
    <lineage>
        <taxon>Eukaryota</taxon>
        <taxon>Viridiplantae</taxon>
        <taxon>Streptophyta</taxon>
        <taxon>Embryophyta</taxon>
        <taxon>Tracheophyta</taxon>
        <taxon>Spermatophyta</taxon>
        <taxon>Magnoliopsida</taxon>
        <taxon>eudicotyledons</taxon>
        <taxon>Gunneridae</taxon>
        <taxon>Pentapetalae</taxon>
        <taxon>rosids</taxon>
        <taxon>malvids</taxon>
        <taxon>Brassicales</taxon>
        <taxon>Brassicaceae</taxon>
        <taxon>Brassiceae</taxon>
        <taxon>Brassica</taxon>
    </lineage>
</organism>
<dbReference type="EMBL" id="LR031872">
    <property type="protein sequence ID" value="VDC95691.1"/>
    <property type="molecule type" value="Genomic_DNA"/>
</dbReference>
<sequence length="81" mass="9421">MRLVQLPKKNGFDVSKAKPLPPAPPRQKTSRHILLQQHPEAPPWLSRRNPWKRLYPNPQNAKGMSLLTRIREISCMRFSLA</sequence>
<name>A0A3P6BGU0_BRAOL</name>
<dbReference type="AlphaFoldDB" id="A0A3P6BGU0"/>